<keyword evidence="1" id="KW-1133">Transmembrane helix</keyword>
<evidence type="ECO:0000313" key="3">
    <source>
        <dbReference type="Proteomes" id="UP000604046"/>
    </source>
</evidence>
<keyword evidence="1" id="KW-0812">Transmembrane</keyword>
<reference evidence="2" key="1">
    <citation type="submission" date="2021-02" db="EMBL/GenBank/DDBJ databases">
        <authorList>
            <person name="Dougan E. K."/>
            <person name="Rhodes N."/>
            <person name="Thang M."/>
            <person name="Chan C."/>
        </authorList>
    </citation>
    <scope>NUCLEOTIDE SEQUENCE</scope>
</reference>
<gene>
    <name evidence="2" type="ORF">SNAT2548_LOCUS5860</name>
</gene>
<accession>A0A812J7D0</accession>
<dbReference type="Pfam" id="PF07787">
    <property type="entry name" value="TMEM43"/>
    <property type="match status" value="1"/>
</dbReference>
<organism evidence="2 3">
    <name type="scientific">Symbiodinium natans</name>
    <dbReference type="NCBI Taxonomy" id="878477"/>
    <lineage>
        <taxon>Eukaryota</taxon>
        <taxon>Sar</taxon>
        <taxon>Alveolata</taxon>
        <taxon>Dinophyceae</taxon>
        <taxon>Suessiales</taxon>
        <taxon>Symbiodiniaceae</taxon>
        <taxon>Symbiodinium</taxon>
    </lineage>
</organism>
<feature type="transmembrane region" description="Helical" evidence="1">
    <location>
        <begin position="45"/>
        <end position="70"/>
    </location>
</feature>
<dbReference type="AlphaFoldDB" id="A0A812J7D0"/>
<keyword evidence="3" id="KW-1185">Reference proteome</keyword>
<protein>
    <submittedName>
        <fullName evidence="2">Uncharacterized protein</fullName>
    </submittedName>
</protein>
<name>A0A812J7D0_9DINO</name>
<evidence type="ECO:0000256" key="1">
    <source>
        <dbReference type="SAM" id="Phobius"/>
    </source>
</evidence>
<keyword evidence="1" id="KW-0472">Membrane</keyword>
<dbReference type="EMBL" id="CAJNDS010000380">
    <property type="protein sequence ID" value="CAE7199471.1"/>
    <property type="molecule type" value="Genomic_DNA"/>
</dbReference>
<proteinExistence type="predicted"/>
<feature type="transmembrane region" description="Helical" evidence="1">
    <location>
        <begin position="12"/>
        <end position="39"/>
    </location>
</feature>
<dbReference type="OrthoDB" id="10533117at2759"/>
<dbReference type="InterPro" id="IPR012430">
    <property type="entry name" value="TMEM43_fam"/>
</dbReference>
<comment type="caution">
    <text evidence="2">The sequence shown here is derived from an EMBL/GenBank/DDBJ whole genome shotgun (WGS) entry which is preliminary data.</text>
</comment>
<dbReference type="Proteomes" id="UP000604046">
    <property type="component" value="Unassembled WGS sequence"/>
</dbReference>
<evidence type="ECO:0000313" key="2">
    <source>
        <dbReference type="EMBL" id="CAE7199471.1"/>
    </source>
</evidence>
<sequence length="95" mass="10383">MLKWGLRLLSWLLLYAGTYALFQPLLVVLDIIPFLGPYISSGAGWVVGLAVFLVTAMLATLVISIAFLLYHPLVGLTYLACACLSVQESQEPRVV</sequence>